<proteinExistence type="predicted"/>
<protein>
    <submittedName>
        <fullName evidence="2">Uncharacterized protein</fullName>
    </submittedName>
</protein>
<dbReference type="GeneID" id="10289411"/>
<sequence>MRLVLKMALDRLIAEVMLLVGSIYLGYTLFIVLSHMGTAISLVNSMDQMASASIYVPDAVIITNGTGNQLYLVIYNNGHIAINLREVYMNCQGSTMKIDLNNTYLVPGNYLIIHEQIPYQQCSVSNIFCIANTTICMAYETNTTRYVISQP</sequence>
<evidence type="ECO:0000313" key="3">
    <source>
        <dbReference type="Proteomes" id="UP000007485"/>
    </source>
</evidence>
<keyword evidence="1" id="KW-0472">Membrane</keyword>
<feature type="transmembrane region" description="Helical" evidence="1">
    <location>
        <begin position="12"/>
        <end position="33"/>
    </location>
</feature>
<dbReference type="RefSeq" id="WP_013605122.1">
    <property type="nucleotide sequence ID" value="NC_015151.1"/>
</dbReference>
<keyword evidence="3" id="KW-1185">Reference proteome</keyword>
<dbReference type="EMBL" id="CP002529">
    <property type="protein sequence ID" value="ADY01960.1"/>
    <property type="molecule type" value="Genomic_DNA"/>
</dbReference>
<dbReference type="Proteomes" id="UP000007485">
    <property type="component" value="Chromosome"/>
</dbReference>
<dbReference type="STRING" id="985053.VMUT_1759"/>
<dbReference type="KEGG" id="vmo:VMUT_1759"/>
<gene>
    <name evidence="2" type="ordered locus">VMUT_1759</name>
</gene>
<evidence type="ECO:0000313" key="2">
    <source>
        <dbReference type="EMBL" id="ADY01960.1"/>
    </source>
</evidence>
<keyword evidence="1" id="KW-0812">Transmembrane</keyword>
<dbReference type="HOGENOM" id="CLU_1782597_0_0_2"/>
<accession>F0QUX8</accession>
<dbReference type="eggNOG" id="arCOG03871">
    <property type="taxonomic scope" value="Archaea"/>
</dbReference>
<reference evidence="2 3" key="1">
    <citation type="journal article" date="2011" name="J. Bacteriol.">
        <title>Complete genome sequence of 'Vulcanisaeta moutnovskia' strain 768-28, a novel member of the hyperthermophilic crenarchaeal genus vulcanisaeta.</title>
        <authorList>
            <person name="Gumerov V.M."/>
            <person name="Mardanov A.V."/>
            <person name="Beletsky A.V."/>
            <person name="Prokofeva M.I."/>
            <person name="Bonch-Osmolovskaya E.A."/>
            <person name="Ravin N.V."/>
            <person name="Skryabin K.G."/>
        </authorList>
    </citation>
    <scope>NUCLEOTIDE SEQUENCE [LARGE SCALE GENOMIC DNA]</scope>
    <source>
        <strain evidence="2 3">768-28</strain>
    </source>
</reference>
<name>F0QUX8_VULM7</name>
<dbReference type="AlphaFoldDB" id="F0QUX8"/>
<keyword evidence="1" id="KW-1133">Transmembrane helix</keyword>
<evidence type="ECO:0000256" key="1">
    <source>
        <dbReference type="SAM" id="Phobius"/>
    </source>
</evidence>
<organism evidence="2 3">
    <name type="scientific">Vulcanisaeta moutnovskia (strain 768-28)</name>
    <dbReference type="NCBI Taxonomy" id="985053"/>
    <lineage>
        <taxon>Archaea</taxon>
        <taxon>Thermoproteota</taxon>
        <taxon>Thermoprotei</taxon>
        <taxon>Thermoproteales</taxon>
        <taxon>Thermoproteaceae</taxon>
        <taxon>Vulcanisaeta</taxon>
    </lineage>
</organism>